<accession>A0A7J5Z448</accession>
<evidence type="ECO:0000313" key="2">
    <source>
        <dbReference type="Proteomes" id="UP000518266"/>
    </source>
</evidence>
<organism evidence="1 2">
    <name type="scientific">Dissostichus mawsoni</name>
    <name type="common">Antarctic cod</name>
    <dbReference type="NCBI Taxonomy" id="36200"/>
    <lineage>
        <taxon>Eukaryota</taxon>
        <taxon>Metazoa</taxon>
        <taxon>Chordata</taxon>
        <taxon>Craniata</taxon>
        <taxon>Vertebrata</taxon>
        <taxon>Euteleostomi</taxon>
        <taxon>Actinopterygii</taxon>
        <taxon>Neopterygii</taxon>
        <taxon>Teleostei</taxon>
        <taxon>Neoteleostei</taxon>
        <taxon>Acanthomorphata</taxon>
        <taxon>Eupercaria</taxon>
        <taxon>Perciformes</taxon>
        <taxon>Notothenioidei</taxon>
        <taxon>Nototheniidae</taxon>
        <taxon>Dissostichus</taxon>
    </lineage>
</organism>
<sequence>MVPSWYHVRITTLTSRMLEKDCSSSGDVWLALSVTLSELALAECSETKVLSSFRASSSMFRSLSCSSLRQPRSSFKPCRFATVVSPV</sequence>
<protein>
    <submittedName>
        <fullName evidence="1">Uncharacterized protein</fullName>
    </submittedName>
</protein>
<comment type="caution">
    <text evidence="1">The sequence shown here is derived from an EMBL/GenBank/DDBJ whole genome shotgun (WGS) entry which is preliminary data.</text>
</comment>
<dbReference type="AlphaFoldDB" id="A0A7J5Z448"/>
<reference evidence="1 2" key="1">
    <citation type="submission" date="2020-03" db="EMBL/GenBank/DDBJ databases">
        <title>Dissostichus mawsoni Genome sequencing and assembly.</title>
        <authorList>
            <person name="Park H."/>
        </authorList>
    </citation>
    <scope>NUCLEOTIDE SEQUENCE [LARGE SCALE GENOMIC DNA]</scope>
    <source>
        <strain evidence="1">DM0001</strain>
        <tissue evidence="1">Muscle</tissue>
    </source>
</reference>
<name>A0A7J5Z448_DISMA</name>
<dbReference type="EMBL" id="JAAKFY010000006">
    <property type="protein sequence ID" value="KAF3856283.1"/>
    <property type="molecule type" value="Genomic_DNA"/>
</dbReference>
<keyword evidence="2" id="KW-1185">Reference proteome</keyword>
<proteinExistence type="predicted"/>
<dbReference type="Proteomes" id="UP000518266">
    <property type="component" value="Unassembled WGS sequence"/>
</dbReference>
<evidence type="ECO:0000313" key="1">
    <source>
        <dbReference type="EMBL" id="KAF3856283.1"/>
    </source>
</evidence>
<gene>
    <name evidence="1" type="ORF">F7725_017006</name>
</gene>